<dbReference type="AlphaFoldDB" id="A0AAN6W2T5"/>
<keyword evidence="2" id="KW-1185">Reference proteome</keyword>
<reference evidence="1" key="1">
    <citation type="journal article" date="2023" name="Mol. Phylogenet. Evol.">
        <title>Genome-scale phylogeny and comparative genomics of the fungal order Sordariales.</title>
        <authorList>
            <person name="Hensen N."/>
            <person name="Bonometti L."/>
            <person name="Westerberg I."/>
            <person name="Brannstrom I.O."/>
            <person name="Guillou S."/>
            <person name="Cros-Aarteil S."/>
            <person name="Calhoun S."/>
            <person name="Haridas S."/>
            <person name="Kuo A."/>
            <person name="Mondo S."/>
            <person name="Pangilinan J."/>
            <person name="Riley R."/>
            <person name="LaButti K."/>
            <person name="Andreopoulos B."/>
            <person name="Lipzen A."/>
            <person name="Chen C."/>
            <person name="Yan M."/>
            <person name="Daum C."/>
            <person name="Ng V."/>
            <person name="Clum A."/>
            <person name="Steindorff A."/>
            <person name="Ohm R.A."/>
            <person name="Martin F."/>
            <person name="Silar P."/>
            <person name="Natvig D.O."/>
            <person name="Lalanne C."/>
            <person name="Gautier V."/>
            <person name="Ament-Velasquez S.L."/>
            <person name="Kruys A."/>
            <person name="Hutchinson M.I."/>
            <person name="Powell A.J."/>
            <person name="Barry K."/>
            <person name="Miller A.N."/>
            <person name="Grigoriev I.V."/>
            <person name="Debuchy R."/>
            <person name="Gladieux P."/>
            <person name="Hiltunen Thoren M."/>
            <person name="Johannesson H."/>
        </authorList>
    </citation>
    <scope>NUCLEOTIDE SEQUENCE</scope>
    <source>
        <strain evidence="1">CBS 892.96</strain>
    </source>
</reference>
<dbReference type="Proteomes" id="UP001302321">
    <property type="component" value="Unassembled WGS sequence"/>
</dbReference>
<protein>
    <submittedName>
        <fullName evidence="1">Uncharacterized protein</fullName>
    </submittedName>
</protein>
<dbReference type="EMBL" id="MU866295">
    <property type="protein sequence ID" value="KAK4174210.1"/>
    <property type="molecule type" value="Genomic_DNA"/>
</dbReference>
<evidence type="ECO:0000313" key="1">
    <source>
        <dbReference type="EMBL" id="KAK4174210.1"/>
    </source>
</evidence>
<reference evidence="1" key="2">
    <citation type="submission" date="2023-05" db="EMBL/GenBank/DDBJ databases">
        <authorList>
            <consortium name="Lawrence Berkeley National Laboratory"/>
            <person name="Steindorff A."/>
            <person name="Hensen N."/>
            <person name="Bonometti L."/>
            <person name="Westerberg I."/>
            <person name="Brannstrom I.O."/>
            <person name="Guillou S."/>
            <person name="Cros-Aarteil S."/>
            <person name="Calhoun S."/>
            <person name="Haridas S."/>
            <person name="Kuo A."/>
            <person name="Mondo S."/>
            <person name="Pangilinan J."/>
            <person name="Riley R."/>
            <person name="Labutti K."/>
            <person name="Andreopoulos B."/>
            <person name="Lipzen A."/>
            <person name="Chen C."/>
            <person name="Yanf M."/>
            <person name="Daum C."/>
            <person name="Ng V."/>
            <person name="Clum A."/>
            <person name="Ohm R."/>
            <person name="Martin F."/>
            <person name="Silar P."/>
            <person name="Natvig D."/>
            <person name="Lalanne C."/>
            <person name="Gautier V."/>
            <person name="Ament-Velasquez S.L."/>
            <person name="Kruys A."/>
            <person name="Hutchinson M.I."/>
            <person name="Powell A.J."/>
            <person name="Barry K."/>
            <person name="Miller A.N."/>
            <person name="Grigoriev I.V."/>
            <person name="Debuchy R."/>
            <person name="Gladieux P."/>
            <person name="Thoren M.H."/>
            <person name="Johannesson H."/>
        </authorList>
    </citation>
    <scope>NUCLEOTIDE SEQUENCE</scope>
    <source>
        <strain evidence="1">CBS 892.96</strain>
    </source>
</reference>
<sequence length="287" mass="32846">MNASFELYTALEQSNVVSEACSSTSSSAWSLYNWATKTTPSLFKAPNNRTRKGNWIRNLDKWKDEANDSPNLDSMPYSPNTTTRAITRTKVMCKLEDHFRDKLHFVVYTHKFQQPANRGETIEGAFFSWVMANKFLVSLDPKTKREFIITHQVPEKNSLPWELLQKRFLQAPYDTLQVFNWTYPHDLLFSPKKKANNPKGTNLVLTASEGPCSVVKEFCKSEHWQLIFLCAFYKAVLPGSSGPLSVGTILGRIMKALEETQKKEVGTQRFSGSLLFLVRMVEDRTSR</sequence>
<accession>A0AAN6W2T5</accession>
<organism evidence="1 2">
    <name type="scientific">Triangularia setosa</name>
    <dbReference type="NCBI Taxonomy" id="2587417"/>
    <lineage>
        <taxon>Eukaryota</taxon>
        <taxon>Fungi</taxon>
        <taxon>Dikarya</taxon>
        <taxon>Ascomycota</taxon>
        <taxon>Pezizomycotina</taxon>
        <taxon>Sordariomycetes</taxon>
        <taxon>Sordariomycetidae</taxon>
        <taxon>Sordariales</taxon>
        <taxon>Podosporaceae</taxon>
        <taxon>Triangularia</taxon>
    </lineage>
</organism>
<proteinExistence type="predicted"/>
<evidence type="ECO:0000313" key="2">
    <source>
        <dbReference type="Proteomes" id="UP001302321"/>
    </source>
</evidence>
<gene>
    <name evidence="1" type="ORF">QBC36DRAFT_303043</name>
</gene>
<comment type="caution">
    <text evidence="1">The sequence shown here is derived from an EMBL/GenBank/DDBJ whole genome shotgun (WGS) entry which is preliminary data.</text>
</comment>
<name>A0AAN6W2T5_9PEZI</name>